<feature type="region of interest" description="Disordered" evidence="1">
    <location>
        <begin position="203"/>
        <end position="224"/>
    </location>
</feature>
<protein>
    <submittedName>
        <fullName evidence="2">Virion protein</fullName>
    </submittedName>
</protein>
<reference evidence="2 3" key="1">
    <citation type="journal article" date="2016" name="Curr. Microbiol.">
        <title>Characterization and Complete Genome Sequences of Three N4-Like Roseobacter Phages Isolated from the South China Sea.</title>
        <authorList>
            <person name="Li B."/>
            <person name="Zhang S."/>
            <person name="Long L."/>
            <person name="Huang S."/>
        </authorList>
    </citation>
    <scope>NUCLEOTIDE SEQUENCE [LARGE SCALE GENOMIC DNA]</scope>
</reference>
<gene>
    <name evidence="2" type="ORF">RDp07_gp68</name>
</gene>
<dbReference type="EMBL" id="KU885990">
    <property type="protein sequence ID" value="ANJ20879.1"/>
    <property type="molecule type" value="Genomic_DNA"/>
</dbReference>
<organism evidence="2 3">
    <name type="scientific">Roseobacter phage RD-1410Ws-07</name>
    <dbReference type="NCBI Taxonomy" id="1815985"/>
    <lineage>
        <taxon>Viruses</taxon>
        <taxon>Duplodnaviria</taxon>
        <taxon>Heunggongvirae</taxon>
        <taxon>Uroviricota</taxon>
        <taxon>Caudoviricetes</taxon>
        <taxon>Schitoviridae</taxon>
        <taxon>Rhodovirinae</taxon>
        <taxon>Sanyabayvirus</taxon>
        <taxon>Sanyabayvirus DS1410Ws06</taxon>
    </lineage>
</organism>
<sequence length="224" mass="25169">MIVTFTEFTTKLAHGQLKNTALVDDSDTGEINPGHEDQILELTNQGLTDIFTKKKLLESRAVLTLTPGTNIYTLDTAPAADYEDMVRVLQVEAVMNGYELIEKNKRVFTPKGGLHVTSPSQYSLRFSQWFMDTYQPYVDVVFQKKHPIVELGGSIDIPAHMYEALVLYVSGLYLSHMGGEQHKASGDSYYGLYLKMMSDDEMNNTSGTSEVTDDDTRFQDRGFV</sequence>
<feature type="compositionally biased region" description="Basic and acidic residues" evidence="1">
    <location>
        <begin position="214"/>
        <end position="224"/>
    </location>
</feature>
<name>A0A191VYU1_9CAUD</name>
<evidence type="ECO:0000256" key="1">
    <source>
        <dbReference type="SAM" id="MobiDB-lite"/>
    </source>
</evidence>
<accession>A0A191VYU1</accession>
<proteinExistence type="predicted"/>
<evidence type="ECO:0000313" key="3">
    <source>
        <dbReference type="Proteomes" id="UP000257988"/>
    </source>
</evidence>
<dbReference type="Proteomes" id="UP000257988">
    <property type="component" value="Segment"/>
</dbReference>
<evidence type="ECO:0000313" key="2">
    <source>
        <dbReference type="EMBL" id="ANJ20879.1"/>
    </source>
</evidence>